<keyword evidence="1" id="KW-0472">Membrane</keyword>
<dbReference type="Pfam" id="PF02698">
    <property type="entry name" value="DUF218"/>
    <property type="match status" value="1"/>
</dbReference>
<dbReference type="CDD" id="cd06259">
    <property type="entry name" value="YdcF-like"/>
    <property type="match status" value="1"/>
</dbReference>
<evidence type="ECO:0000259" key="2">
    <source>
        <dbReference type="Pfam" id="PF02698"/>
    </source>
</evidence>
<organism evidence="3 4">
    <name type="scientific">Fervidobacterium pennivorans</name>
    <dbReference type="NCBI Taxonomy" id="93466"/>
    <lineage>
        <taxon>Bacteria</taxon>
        <taxon>Thermotogati</taxon>
        <taxon>Thermotogota</taxon>
        <taxon>Thermotogae</taxon>
        <taxon>Thermotogales</taxon>
        <taxon>Fervidobacteriaceae</taxon>
        <taxon>Fervidobacterium</taxon>
    </lineage>
</organism>
<gene>
    <name evidence="3" type="ORF">JM64_06730</name>
</gene>
<proteinExistence type="predicted"/>
<feature type="transmembrane region" description="Helical" evidence="1">
    <location>
        <begin position="6"/>
        <end position="31"/>
    </location>
</feature>
<keyword evidence="1" id="KW-1133">Transmembrane helix</keyword>
<dbReference type="PANTHER" id="PTHR30336">
    <property type="entry name" value="INNER MEMBRANE PROTEIN, PROBABLE PERMEASE"/>
    <property type="match status" value="1"/>
</dbReference>
<evidence type="ECO:0000313" key="4">
    <source>
        <dbReference type="Proteomes" id="UP000077096"/>
    </source>
</evidence>
<dbReference type="PANTHER" id="PTHR30336:SF4">
    <property type="entry name" value="ENVELOPE BIOGENESIS FACTOR ELYC"/>
    <property type="match status" value="1"/>
</dbReference>
<feature type="domain" description="DUF218" evidence="2">
    <location>
        <begin position="82"/>
        <end position="238"/>
    </location>
</feature>
<dbReference type="GO" id="GO:0000270">
    <property type="term" value="P:peptidoglycan metabolic process"/>
    <property type="evidence" value="ECO:0007669"/>
    <property type="project" value="TreeGrafter"/>
</dbReference>
<accession>A0A172T3T4</accession>
<dbReference type="InterPro" id="IPR014729">
    <property type="entry name" value="Rossmann-like_a/b/a_fold"/>
</dbReference>
<dbReference type="GO" id="GO:0005886">
    <property type="term" value="C:plasma membrane"/>
    <property type="evidence" value="ECO:0007669"/>
    <property type="project" value="TreeGrafter"/>
</dbReference>
<sequence length="247" mass="28545">MLELTKIISAFIIFPGFFVTFFAILAFYFFLKKKKPLKPLRSAWLPVLFLSLSVFFYMVSSTWFVNLFSKVLYIPDTKDKGDYIVVLGGGIDEYSGSVEVGKHTLRRLYKGYLLYKSKPRKIVVTSGVVSKGIPEAFVMKDVLISFGVPEEDVIVEDKARNTFQNAQYTYSIIGDRPITLVTSVTHMKRSLLSFRKFFKEVYHIQSDVPLDFRNAFLDYIPTYRAFYTFCNIVYELVGILQYAIFKS</sequence>
<dbReference type="KEGG" id="fng:JM64_06730"/>
<dbReference type="EMBL" id="CP011393">
    <property type="protein sequence ID" value="ANE41685.1"/>
    <property type="molecule type" value="Genomic_DNA"/>
</dbReference>
<keyword evidence="1" id="KW-0812">Transmembrane</keyword>
<feature type="transmembrane region" description="Helical" evidence="1">
    <location>
        <begin position="43"/>
        <end position="65"/>
    </location>
</feature>
<dbReference type="Gene3D" id="3.40.50.620">
    <property type="entry name" value="HUPs"/>
    <property type="match status" value="1"/>
</dbReference>
<evidence type="ECO:0000313" key="3">
    <source>
        <dbReference type="EMBL" id="ANE41685.1"/>
    </source>
</evidence>
<dbReference type="InterPro" id="IPR051599">
    <property type="entry name" value="Cell_Envelope_Assoc"/>
</dbReference>
<protein>
    <recommendedName>
        <fullName evidence="2">DUF218 domain-containing protein</fullName>
    </recommendedName>
</protein>
<dbReference type="PATRIC" id="fig|93466.3.peg.1427"/>
<dbReference type="Proteomes" id="UP000077096">
    <property type="component" value="Chromosome"/>
</dbReference>
<name>A0A172T3T4_FERPE</name>
<evidence type="ECO:0000256" key="1">
    <source>
        <dbReference type="SAM" id="Phobius"/>
    </source>
</evidence>
<dbReference type="GO" id="GO:0043164">
    <property type="term" value="P:Gram-negative-bacterium-type cell wall biogenesis"/>
    <property type="evidence" value="ECO:0007669"/>
    <property type="project" value="TreeGrafter"/>
</dbReference>
<dbReference type="OrthoDB" id="9782395at2"/>
<dbReference type="InterPro" id="IPR003848">
    <property type="entry name" value="DUF218"/>
</dbReference>
<reference evidence="3 4" key="1">
    <citation type="submission" date="2014-08" db="EMBL/GenBank/DDBJ databases">
        <title>Fervidobacterium pennivorans DYC genome.</title>
        <authorList>
            <person name="Wushke S."/>
        </authorList>
    </citation>
    <scope>NUCLEOTIDE SEQUENCE [LARGE SCALE GENOMIC DNA]</scope>
    <source>
        <strain evidence="3 4">DYC</strain>
    </source>
</reference>
<dbReference type="AlphaFoldDB" id="A0A172T3T4"/>